<protein>
    <submittedName>
        <fullName evidence="3">Response regulator</fullName>
    </submittedName>
</protein>
<keyword evidence="4" id="KW-1185">Reference proteome</keyword>
<sequence length="148" mass="16740">MSVETDEKHKTIFLVEDNKADIRLIEEALKNSTVPHQVIVVRNGMDAMAYLRQEGEYANASRPDLILLDLNLPRKDGREVLAEIKADPKLKSIPVVVLTTSSNEEDISQSYELHVNCYITKSRNLSQLFTIVKGIEDFWLKTVTLPSA</sequence>
<proteinExistence type="predicted"/>
<accession>A0A0D8ZMC2</accession>
<feature type="domain" description="Response regulatory" evidence="2">
    <location>
        <begin position="11"/>
        <end position="136"/>
    </location>
</feature>
<gene>
    <name evidence="3" type="ORF">UH38_21355</name>
</gene>
<dbReference type="PATRIC" id="fig|1618023.3.peg.2573"/>
<dbReference type="InterPro" id="IPR052893">
    <property type="entry name" value="TCS_response_regulator"/>
</dbReference>
<dbReference type="GO" id="GO:0000160">
    <property type="term" value="P:phosphorelay signal transduction system"/>
    <property type="evidence" value="ECO:0007669"/>
    <property type="project" value="InterPro"/>
</dbReference>
<dbReference type="OrthoDB" id="5510574at2"/>
<dbReference type="PANTHER" id="PTHR44520:SF2">
    <property type="entry name" value="RESPONSE REGULATOR RCP1"/>
    <property type="match status" value="1"/>
</dbReference>
<dbReference type="SUPFAM" id="SSF52172">
    <property type="entry name" value="CheY-like"/>
    <property type="match status" value="1"/>
</dbReference>
<evidence type="ECO:0000256" key="1">
    <source>
        <dbReference type="PROSITE-ProRule" id="PRU00169"/>
    </source>
</evidence>
<keyword evidence="1" id="KW-0597">Phosphoprotein</keyword>
<evidence type="ECO:0000313" key="4">
    <source>
        <dbReference type="Proteomes" id="UP000032452"/>
    </source>
</evidence>
<dbReference type="Proteomes" id="UP000032452">
    <property type="component" value="Unassembled WGS sequence"/>
</dbReference>
<dbReference type="Gene3D" id="3.40.50.2300">
    <property type="match status" value="1"/>
</dbReference>
<dbReference type="RefSeq" id="WP_045056722.1">
    <property type="nucleotide sequence ID" value="NZ_CAWMDP010000029.1"/>
</dbReference>
<dbReference type="PROSITE" id="PS50110">
    <property type="entry name" value="RESPONSE_REGULATORY"/>
    <property type="match status" value="1"/>
</dbReference>
<dbReference type="CDD" id="cd17557">
    <property type="entry name" value="REC_Rcp-like"/>
    <property type="match status" value="1"/>
</dbReference>
<feature type="modified residue" description="4-aspartylphosphate" evidence="1">
    <location>
        <position position="69"/>
    </location>
</feature>
<dbReference type="Pfam" id="PF00072">
    <property type="entry name" value="Response_reg"/>
    <property type="match status" value="1"/>
</dbReference>
<dbReference type="AlphaFoldDB" id="A0A0D8ZMC2"/>
<dbReference type="EMBL" id="JYON01000032">
    <property type="protein sequence ID" value="KJH69885.1"/>
    <property type="molecule type" value="Genomic_DNA"/>
</dbReference>
<reference evidence="3 4" key="1">
    <citation type="submission" date="2015-02" db="EMBL/GenBank/DDBJ databases">
        <title>Draft genome of a novel marine cyanobacterium (Chroococcales) isolated from South Atlantic Ocean.</title>
        <authorList>
            <person name="Rigonato J."/>
            <person name="Alvarenga D.O."/>
            <person name="Branco L.H."/>
            <person name="Varani A.M."/>
            <person name="Brandini F.P."/>
            <person name="Fiore M.F."/>
        </authorList>
    </citation>
    <scope>NUCLEOTIDE SEQUENCE [LARGE SCALE GENOMIC DNA]</scope>
    <source>
        <strain evidence="3 4">CENA595</strain>
    </source>
</reference>
<evidence type="ECO:0000259" key="2">
    <source>
        <dbReference type="PROSITE" id="PS50110"/>
    </source>
</evidence>
<dbReference type="InterPro" id="IPR011006">
    <property type="entry name" value="CheY-like_superfamily"/>
</dbReference>
<dbReference type="InterPro" id="IPR001789">
    <property type="entry name" value="Sig_transdc_resp-reg_receiver"/>
</dbReference>
<dbReference type="SMART" id="SM00448">
    <property type="entry name" value="REC"/>
    <property type="match status" value="1"/>
</dbReference>
<organism evidence="3 4">
    <name type="scientific">Aliterella atlantica CENA595</name>
    <dbReference type="NCBI Taxonomy" id="1618023"/>
    <lineage>
        <taxon>Bacteria</taxon>
        <taxon>Bacillati</taxon>
        <taxon>Cyanobacteriota</taxon>
        <taxon>Cyanophyceae</taxon>
        <taxon>Chroococcidiopsidales</taxon>
        <taxon>Aliterellaceae</taxon>
        <taxon>Aliterella</taxon>
    </lineage>
</organism>
<evidence type="ECO:0000313" key="3">
    <source>
        <dbReference type="EMBL" id="KJH69885.1"/>
    </source>
</evidence>
<comment type="caution">
    <text evidence="3">The sequence shown here is derived from an EMBL/GenBank/DDBJ whole genome shotgun (WGS) entry which is preliminary data.</text>
</comment>
<dbReference type="STRING" id="1618023.UH38_21355"/>
<name>A0A0D8ZMC2_9CYAN</name>
<dbReference type="PANTHER" id="PTHR44520">
    <property type="entry name" value="RESPONSE REGULATOR RCP1-RELATED"/>
    <property type="match status" value="1"/>
</dbReference>